<feature type="region of interest" description="Disordered" evidence="1">
    <location>
        <begin position="33"/>
        <end position="70"/>
    </location>
</feature>
<keyword evidence="3" id="KW-1185">Reference proteome</keyword>
<evidence type="ECO:0000313" key="3">
    <source>
        <dbReference type="Proteomes" id="UP000327157"/>
    </source>
</evidence>
<dbReference type="Proteomes" id="UP000327157">
    <property type="component" value="Unassembled WGS sequence"/>
</dbReference>
<reference evidence="2 3" key="1">
    <citation type="submission" date="2019-09" db="EMBL/GenBank/DDBJ databases">
        <authorList>
            <person name="Ou C."/>
        </authorList>
    </citation>
    <scope>NUCLEOTIDE SEQUENCE [LARGE SCALE GENOMIC DNA]</scope>
    <source>
        <strain evidence="2">S2</strain>
        <tissue evidence="2">Leaf</tissue>
    </source>
</reference>
<evidence type="ECO:0000313" key="2">
    <source>
        <dbReference type="EMBL" id="KAB2634414.1"/>
    </source>
</evidence>
<dbReference type="EMBL" id="SMOL01000066">
    <property type="protein sequence ID" value="KAB2634414.1"/>
    <property type="molecule type" value="Genomic_DNA"/>
</dbReference>
<sequence length="70" mass="8433">MEWQLVFRWFIFCKRDSMKAIDVQAKLAERNNQETKRIETDGEKKGSGEVEKTENSKKRISRRKEEEELI</sequence>
<dbReference type="AlphaFoldDB" id="A0A5N5IGI7"/>
<comment type="caution">
    <text evidence="2">The sequence shown here is derived from an EMBL/GenBank/DDBJ whole genome shotgun (WGS) entry which is preliminary data.</text>
</comment>
<name>A0A5N5IGI7_9ROSA</name>
<protein>
    <submittedName>
        <fullName evidence="2">Uncharacterized protein</fullName>
    </submittedName>
</protein>
<organism evidence="2 3">
    <name type="scientific">Pyrus ussuriensis x Pyrus communis</name>
    <dbReference type="NCBI Taxonomy" id="2448454"/>
    <lineage>
        <taxon>Eukaryota</taxon>
        <taxon>Viridiplantae</taxon>
        <taxon>Streptophyta</taxon>
        <taxon>Embryophyta</taxon>
        <taxon>Tracheophyta</taxon>
        <taxon>Spermatophyta</taxon>
        <taxon>Magnoliopsida</taxon>
        <taxon>eudicotyledons</taxon>
        <taxon>Gunneridae</taxon>
        <taxon>Pentapetalae</taxon>
        <taxon>rosids</taxon>
        <taxon>fabids</taxon>
        <taxon>Rosales</taxon>
        <taxon>Rosaceae</taxon>
        <taxon>Amygdaloideae</taxon>
        <taxon>Maleae</taxon>
        <taxon>Pyrus</taxon>
    </lineage>
</organism>
<reference evidence="2 3" key="2">
    <citation type="submission" date="2019-11" db="EMBL/GenBank/DDBJ databases">
        <title>A de novo genome assembly of a pear dwarfing rootstock.</title>
        <authorList>
            <person name="Wang F."/>
            <person name="Wang J."/>
            <person name="Li S."/>
            <person name="Zhang Y."/>
            <person name="Fang M."/>
            <person name="Ma L."/>
            <person name="Zhao Y."/>
            <person name="Jiang S."/>
        </authorList>
    </citation>
    <scope>NUCLEOTIDE SEQUENCE [LARGE SCALE GENOMIC DNA]</scope>
    <source>
        <strain evidence="2">S2</strain>
        <tissue evidence="2">Leaf</tissue>
    </source>
</reference>
<evidence type="ECO:0000256" key="1">
    <source>
        <dbReference type="SAM" id="MobiDB-lite"/>
    </source>
</evidence>
<proteinExistence type="predicted"/>
<accession>A0A5N5IGI7</accession>
<gene>
    <name evidence="2" type="ORF">D8674_038277</name>
</gene>